<name>A0A5A7PXN3_STRAF</name>
<protein>
    <submittedName>
        <fullName evidence="4">RNA-binding protein 4</fullName>
    </submittedName>
</protein>
<feature type="region of interest" description="Disordered" evidence="2">
    <location>
        <begin position="256"/>
        <end position="320"/>
    </location>
</feature>
<dbReference type="PROSITE" id="PS50158">
    <property type="entry name" value="ZF_CCHC"/>
    <property type="match status" value="1"/>
</dbReference>
<feature type="compositionally biased region" description="Basic and acidic residues" evidence="2">
    <location>
        <begin position="311"/>
        <end position="320"/>
    </location>
</feature>
<comment type="caution">
    <text evidence="4">The sequence shown here is derived from an EMBL/GenBank/DDBJ whole genome shotgun (WGS) entry which is preliminary data.</text>
</comment>
<dbReference type="GO" id="GO:0003676">
    <property type="term" value="F:nucleic acid binding"/>
    <property type="evidence" value="ECO:0007669"/>
    <property type="project" value="InterPro"/>
</dbReference>
<evidence type="ECO:0000259" key="3">
    <source>
        <dbReference type="PROSITE" id="PS50158"/>
    </source>
</evidence>
<evidence type="ECO:0000313" key="4">
    <source>
        <dbReference type="EMBL" id="GER37302.1"/>
    </source>
</evidence>
<feature type="domain" description="CCHC-type" evidence="3">
    <location>
        <begin position="59"/>
        <end position="75"/>
    </location>
</feature>
<proteinExistence type="predicted"/>
<dbReference type="InterPro" id="IPR001878">
    <property type="entry name" value="Znf_CCHC"/>
</dbReference>
<gene>
    <name evidence="4" type="ORF">STAS_13709</name>
</gene>
<keyword evidence="5" id="KW-1185">Reference proteome</keyword>
<evidence type="ECO:0000256" key="2">
    <source>
        <dbReference type="SAM" id="MobiDB-lite"/>
    </source>
</evidence>
<evidence type="ECO:0000256" key="1">
    <source>
        <dbReference type="PROSITE-ProRule" id="PRU00047"/>
    </source>
</evidence>
<feature type="compositionally biased region" description="Polar residues" evidence="2">
    <location>
        <begin position="129"/>
        <end position="139"/>
    </location>
</feature>
<dbReference type="Proteomes" id="UP000325081">
    <property type="component" value="Unassembled WGS sequence"/>
</dbReference>
<feature type="region of interest" description="Disordered" evidence="2">
    <location>
        <begin position="1"/>
        <end position="206"/>
    </location>
</feature>
<keyword evidence="1" id="KW-0862">Zinc</keyword>
<dbReference type="GO" id="GO:0008270">
    <property type="term" value="F:zinc ion binding"/>
    <property type="evidence" value="ECO:0007669"/>
    <property type="project" value="UniProtKB-KW"/>
</dbReference>
<evidence type="ECO:0000313" key="5">
    <source>
        <dbReference type="Proteomes" id="UP000325081"/>
    </source>
</evidence>
<feature type="compositionally biased region" description="Basic and acidic residues" evidence="2">
    <location>
        <begin position="291"/>
        <end position="303"/>
    </location>
</feature>
<reference evidence="5" key="1">
    <citation type="journal article" date="2019" name="Curr. Biol.">
        <title>Genome Sequence of Striga asiatica Provides Insight into the Evolution of Plant Parasitism.</title>
        <authorList>
            <person name="Yoshida S."/>
            <person name="Kim S."/>
            <person name="Wafula E.K."/>
            <person name="Tanskanen J."/>
            <person name="Kim Y.M."/>
            <person name="Honaas L."/>
            <person name="Yang Z."/>
            <person name="Spallek T."/>
            <person name="Conn C.E."/>
            <person name="Ichihashi Y."/>
            <person name="Cheong K."/>
            <person name="Cui S."/>
            <person name="Der J.P."/>
            <person name="Gundlach H."/>
            <person name="Jiao Y."/>
            <person name="Hori C."/>
            <person name="Ishida J.K."/>
            <person name="Kasahara H."/>
            <person name="Kiba T."/>
            <person name="Kim M.S."/>
            <person name="Koo N."/>
            <person name="Laohavisit A."/>
            <person name="Lee Y.H."/>
            <person name="Lumba S."/>
            <person name="McCourt P."/>
            <person name="Mortimer J.C."/>
            <person name="Mutuku J.M."/>
            <person name="Nomura T."/>
            <person name="Sasaki-Sekimoto Y."/>
            <person name="Seto Y."/>
            <person name="Wang Y."/>
            <person name="Wakatake T."/>
            <person name="Sakakibara H."/>
            <person name="Demura T."/>
            <person name="Yamaguchi S."/>
            <person name="Yoneyama K."/>
            <person name="Manabe R.I."/>
            <person name="Nelson D.C."/>
            <person name="Schulman A.H."/>
            <person name="Timko M.P."/>
            <person name="dePamphilis C.W."/>
            <person name="Choi D."/>
            <person name="Shirasu K."/>
        </authorList>
    </citation>
    <scope>NUCLEOTIDE SEQUENCE [LARGE SCALE GENOMIC DNA]</scope>
    <source>
        <strain evidence="5">cv. UVA1</strain>
    </source>
</reference>
<feature type="compositionally biased region" description="Basic and acidic residues" evidence="2">
    <location>
        <begin position="160"/>
        <end position="171"/>
    </location>
</feature>
<dbReference type="Gene3D" id="4.10.60.10">
    <property type="entry name" value="Zinc finger, CCHC-type"/>
    <property type="match status" value="1"/>
</dbReference>
<feature type="compositionally biased region" description="Basic and acidic residues" evidence="2">
    <location>
        <begin position="89"/>
        <end position="105"/>
    </location>
</feature>
<feature type="compositionally biased region" description="Basic residues" evidence="2">
    <location>
        <begin position="24"/>
        <end position="38"/>
    </location>
</feature>
<organism evidence="4 5">
    <name type="scientific">Striga asiatica</name>
    <name type="common">Asiatic witchweed</name>
    <name type="synonym">Buchnera asiatica</name>
    <dbReference type="NCBI Taxonomy" id="4170"/>
    <lineage>
        <taxon>Eukaryota</taxon>
        <taxon>Viridiplantae</taxon>
        <taxon>Streptophyta</taxon>
        <taxon>Embryophyta</taxon>
        <taxon>Tracheophyta</taxon>
        <taxon>Spermatophyta</taxon>
        <taxon>Magnoliopsida</taxon>
        <taxon>eudicotyledons</taxon>
        <taxon>Gunneridae</taxon>
        <taxon>Pentapetalae</taxon>
        <taxon>asterids</taxon>
        <taxon>lamiids</taxon>
        <taxon>Lamiales</taxon>
        <taxon>Orobanchaceae</taxon>
        <taxon>Buchnereae</taxon>
        <taxon>Striga</taxon>
    </lineage>
</organism>
<keyword evidence="1" id="KW-0479">Metal-binding</keyword>
<dbReference type="SUPFAM" id="SSF57756">
    <property type="entry name" value="Retrovirus zinc finger-like domains"/>
    <property type="match status" value="1"/>
</dbReference>
<feature type="compositionally biased region" description="Polar residues" evidence="2">
    <location>
        <begin position="191"/>
        <end position="206"/>
    </location>
</feature>
<sequence length="320" mass="35995">MSSQLSRGPKRTNRQAGPSTSGPKRFKKKKRSAKKARKTPMPAVASATGPFGVMKPKGKCHRCGKSEHWKTNCPKKGKKGFLENQTAQGRRDYHLHSTRAPDHRRPPNTTATRRPKFTEDVLTRPALSQHPNDATSRLLATQPAATCDNPAPRPVTRSSDVVHPRGSRDQLDAQTTRDVFLDANRNPPALNRTQATREVSTRPSPTAQRTLWFTRFPKTEFYKRLFDHHHSWRGDNRPSPSPSPPPLHEVAAIGAPLETRTMSHTRRLDRDTFTDNIRPTATHTRTPQAAPDRDTHKGQHSRDPAIPTHATRQDSDDLHQ</sequence>
<dbReference type="AlphaFoldDB" id="A0A5A7PXN3"/>
<keyword evidence="1" id="KW-0863">Zinc-finger</keyword>
<dbReference type="InterPro" id="IPR036875">
    <property type="entry name" value="Znf_CCHC_sf"/>
</dbReference>
<feature type="compositionally biased region" description="Polar residues" evidence="2">
    <location>
        <begin position="274"/>
        <end position="287"/>
    </location>
</feature>
<dbReference type="EMBL" id="BKCP01005317">
    <property type="protein sequence ID" value="GER37302.1"/>
    <property type="molecule type" value="Genomic_DNA"/>
</dbReference>
<accession>A0A5A7PXN3</accession>